<dbReference type="RefSeq" id="WP_047005608.1">
    <property type="nucleotide sequence ID" value="NZ_CP018097.1"/>
</dbReference>
<sequence>MTKRLSLLMAGFIIFIVVFIADDGGPLSQLEQSGGRSAETQELASRADNDARSDDDNLAAVRTEEERPVRPAPADTTDGGFGPEIEEFDPSTLHADDDVQAEEAEPARPAPRGNHNLPAGVTDNNFDPRTN</sequence>
<dbReference type="Proteomes" id="UP000053070">
    <property type="component" value="Unassembled WGS sequence"/>
</dbReference>
<evidence type="ECO:0000313" key="2">
    <source>
        <dbReference type="EMBL" id="KLE32758.1"/>
    </source>
</evidence>
<feature type="compositionally biased region" description="Polar residues" evidence="1">
    <location>
        <begin position="122"/>
        <end position="131"/>
    </location>
</feature>
<gene>
    <name evidence="2" type="ORF">AAW01_01555</name>
</gene>
<proteinExistence type="predicted"/>
<dbReference type="STRING" id="502682.BMF35_a1735"/>
<evidence type="ECO:0000256" key="1">
    <source>
        <dbReference type="SAM" id="MobiDB-lite"/>
    </source>
</evidence>
<keyword evidence="3" id="KW-1185">Reference proteome</keyword>
<dbReference type="AlphaFoldDB" id="A0A0G9MTX3"/>
<feature type="compositionally biased region" description="Polar residues" evidence="1">
    <location>
        <begin position="29"/>
        <end position="42"/>
    </location>
</feature>
<feature type="region of interest" description="Disordered" evidence="1">
    <location>
        <begin position="26"/>
        <end position="131"/>
    </location>
</feature>
<accession>A0A0G9MTX3</accession>
<feature type="compositionally biased region" description="Basic and acidic residues" evidence="1">
    <location>
        <begin position="45"/>
        <end position="55"/>
    </location>
</feature>
<protein>
    <submittedName>
        <fullName evidence="2">Uncharacterized protein</fullName>
    </submittedName>
</protein>
<comment type="caution">
    <text evidence="2">The sequence shown here is derived from an EMBL/GenBank/DDBJ whole genome shotgun (WGS) entry which is preliminary data.</text>
</comment>
<dbReference type="PATRIC" id="fig|502682.8.peg.322"/>
<name>A0A0G9MTX3_9SPHN</name>
<evidence type="ECO:0000313" key="3">
    <source>
        <dbReference type="Proteomes" id="UP000053070"/>
    </source>
</evidence>
<reference evidence="2 3" key="1">
    <citation type="submission" date="2015-04" db="EMBL/GenBank/DDBJ databases">
        <title>The draft genome sequence of Erythrobacr gangjinensis K7-2.</title>
        <authorList>
            <person name="Zhuang L."/>
            <person name="Liu Y."/>
            <person name="Shao Z."/>
        </authorList>
    </citation>
    <scope>NUCLEOTIDE SEQUENCE [LARGE SCALE GENOMIC DNA]</scope>
    <source>
        <strain evidence="2 3">K7-2</strain>
    </source>
</reference>
<dbReference type="EMBL" id="LBHC01000001">
    <property type="protein sequence ID" value="KLE32758.1"/>
    <property type="molecule type" value="Genomic_DNA"/>
</dbReference>
<organism evidence="2 3">
    <name type="scientific">Aurantiacibacter gangjinensis</name>
    <dbReference type="NCBI Taxonomy" id="502682"/>
    <lineage>
        <taxon>Bacteria</taxon>
        <taxon>Pseudomonadati</taxon>
        <taxon>Pseudomonadota</taxon>
        <taxon>Alphaproteobacteria</taxon>
        <taxon>Sphingomonadales</taxon>
        <taxon>Erythrobacteraceae</taxon>
        <taxon>Aurantiacibacter</taxon>
    </lineage>
</organism>